<dbReference type="Proteomes" id="UP000198211">
    <property type="component" value="Unassembled WGS sequence"/>
</dbReference>
<dbReference type="InterPro" id="IPR012337">
    <property type="entry name" value="RNaseH-like_sf"/>
</dbReference>
<keyword evidence="5" id="KW-0378">Hydrolase</keyword>
<accession>A0A225UWP8</accession>
<keyword evidence="11" id="KW-1185">Reference proteome</keyword>
<dbReference type="InterPro" id="IPR043502">
    <property type="entry name" value="DNA/RNA_pol_sf"/>
</dbReference>
<dbReference type="Gene3D" id="1.10.340.70">
    <property type="match status" value="1"/>
</dbReference>
<dbReference type="Pfam" id="PF17917">
    <property type="entry name" value="RT_RNaseH"/>
    <property type="match status" value="1"/>
</dbReference>
<dbReference type="InterPro" id="IPR041588">
    <property type="entry name" value="Integrase_H2C2"/>
</dbReference>
<feature type="compositionally biased region" description="Basic and acidic residues" evidence="7">
    <location>
        <begin position="545"/>
        <end position="563"/>
    </location>
</feature>
<dbReference type="CDD" id="cd09274">
    <property type="entry name" value="RNase_HI_RT_Ty3"/>
    <property type="match status" value="1"/>
</dbReference>
<gene>
    <name evidence="10" type="ORF">PHMEG_00032286</name>
</gene>
<sequence>GLGATLTQDQGQGEQSIAYASKVNSDTVVNYRITDLECAAVIWAVKLFRPYLYGRQFELVTNHAALKWLMTSKDLTGRLHRWALQLQEYNFEVVYRPGATNVVADALSRAPVNVVAGVPRVVGGHSSDEQQGPAQQAAAGGEGQLTDEEIRVEQTKDRTVRKLRAKGKYGAWAVVEQVDRNVRVVLPTVLRAKALRACHDSVFACHLRTPQTYARVAANYWWPDMRTHVRQWVQPCRDCGLRKAKPKEVIPPLRSQGVGDAGDRWAIDVAGPLPMTANGNRGGCIVGKLVMVFGPARELVMDGALELNGEVIGVLVDLLQARQVTPVPYRPALLGLVERFHRSWKDMVAIFVSEAQDDWDHWLPCTAYAYNGAKQTTSGVSQIGVFAEYHRKLVTRMESANAAAKQALTMDQRRRAKYYNRKEIHTTEFTVGDSVWVLKPPRGRGFTKLAHQWVGPATIVQSTGFDNWEVTRDDTGEHLVVHCSFLVSSRCPNELLGVVADNILAELREESDEATDDGGAMTGARDQPVLRMSAVGNAVEVSTGGEHRGGERDTTETRDDAGAESRGGSTEQAPGTASDSASPGIVVGVATNTGRAETRVDPVHALAEPNLPRRRRQRRNDDDGDDARRKQQRREEADAARSARTVRRQATRDRPVATTEAMAANADSGVHGGATTGVGDDGDRRDEEGNDDEESVRQPGRDQARAEREGGNGVGPAGQSATAARGTDDGGATGEEASETRAVAEMLRGR</sequence>
<dbReference type="AlphaFoldDB" id="A0A225UWP8"/>
<dbReference type="OrthoDB" id="122220at2759"/>
<dbReference type="GO" id="GO:0004519">
    <property type="term" value="F:endonuclease activity"/>
    <property type="evidence" value="ECO:0007669"/>
    <property type="project" value="UniProtKB-KW"/>
</dbReference>
<keyword evidence="3" id="KW-0540">Nuclease</keyword>
<dbReference type="PANTHER" id="PTHR37984:SF5">
    <property type="entry name" value="PROTEIN NYNRIN-LIKE"/>
    <property type="match status" value="1"/>
</dbReference>
<reference evidence="11" key="1">
    <citation type="submission" date="2017-03" db="EMBL/GenBank/DDBJ databases">
        <title>Phytopthora megakarya and P. palmivora, two closely related causual agents of cacao black pod achieved similar genome size and gene model numbers by different mechanisms.</title>
        <authorList>
            <person name="Ali S."/>
            <person name="Shao J."/>
            <person name="Larry D.J."/>
            <person name="Kronmiller B."/>
            <person name="Shen D."/>
            <person name="Strem M.D."/>
            <person name="Melnick R.L."/>
            <person name="Guiltinan M.J."/>
            <person name="Tyler B.M."/>
            <person name="Meinhardt L.W."/>
            <person name="Bailey B.A."/>
        </authorList>
    </citation>
    <scope>NUCLEOTIDE SEQUENCE [LARGE SCALE GENOMIC DNA]</scope>
    <source>
        <strain evidence="11">zdho120</strain>
    </source>
</reference>
<feature type="compositionally biased region" description="Basic and acidic residues" evidence="7">
    <location>
        <begin position="626"/>
        <end position="641"/>
    </location>
</feature>
<feature type="compositionally biased region" description="Polar residues" evidence="7">
    <location>
        <begin position="567"/>
        <end position="581"/>
    </location>
</feature>
<dbReference type="FunFam" id="1.10.340.70:FF:000001">
    <property type="entry name" value="Retrovirus-related Pol polyprotein from transposon gypsy-like Protein"/>
    <property type="match status" value="1"/>
</dbReference>
<feature type="region of interest" description="Disordered" evidence="7">
    <location>
        <begin position="540"/>
        <end position="750"/>
    </location>
</feature>
<dbReference type="GO" id="GO:0016787">
    <property type="term" value="F:hydrolase activity"/>
    <property type="evidence" value="ECO:0007669"/>
    <property type="project" value="UniProtKB-KW"/>
</dbReference>
<name>A0A225UWP8_9STRA</name>
<evidence type="ECO:0000259" key="8">
    <source>
        <dbReference type="Pfam" id="PF17917"/>
    </source>
</evidence>
<evidence type="ECO:0000256" key="4">
    <source>
        <dbReference type="ARBA" id="ARBA00022759"/>
    </source>
</evidence>
<keyword evidence="4" id="KW-0255">Endonuclease</keyword>
<dbReference type="SUPFAM" id="SSF53098">
    <property type="entry name" value="Ribonuclease H-like"/>
    <property type="match status" value="1"/>
</dbReference>
<proteinExistence type="predicted"/>
<feature type="compositionally biased region" description="Basic and acidic residues" evidence="7">
    <location>
        <begin position="695"/>
        <end position="710"/>
    </location>
</feature>
<feature type="region of interest" description="Disordered" evidence="7">
    <location>
        <begin position="510"/>
        <end position="529"/>
    </location>
</feature>
<keyword evidence="2" id="KW-0548">Nucleotidyltransferase</keyword>
<dbReference type="Pfam" id="PF17921">
    <property type="entry name" value="Integrase_H2C2"/>
    <property type="match status" value="1"/>
</dbReference>
<keyword evidence="1" id="KW-0808">Transferase</keyword>
<dbReference type="STRING" id="4795.A0A225UWP8"/>
<dbReference type="SUPFAM" id="SSF56672">
    <property type="entry name" value="DNA/RNA polymerases"/>
    <property type="match status" value="1"/>
</dbReference>
<evidence type="ECO:0000256" key="6">
    <source>
        <dbReference type="ARBA" id="ARBA00022918"/>
    </source>
</evidence>
<evidence type="ECO:0000256" key="1">
    <source>
        <dbReference type="ARBA" id="ARBA00022679"/>
    </source>
</evidence>
<keyword evidence="6" id="KW-0695">RNA-directed DNA polymerase</keyword>
<feature type="domain" description="Reverse transcriptase RNase H-like" evidence="8">
    <location>
        <begin position="1"/>
        <end position="89"/>
    </location>
</feature>
<evidence type="ECO:0000313" key="11">
    <source>
        <dbReference type="Proteomes" id="UP000198211"/>
    </source>
</evidence>
<dbReference type="EMBL" id="NBNE01010694">
    <property type="protein sequence ID" value="OWY97238.1"/>
    <property type="molecule type" value="Genomic_DNA"/>
</dbReference>
<feature type="compositionally biased region" description="Low complexity" evidence="7">
    <location>
        <begin position="124"/>
        <end position="139"/>
    </location>
</feature>
<comment type="caution">
    <text evidence="10">The sequence shown here is derived from an EMBL/GenBank/DDBJ whole genome shotgun (WGS) entry which is preliminary data.</text>
</comment>
<protein>
    <submittedName>
        <fullName evidence="10">Retrovirus-related Pol Polyprotein from transposon 412</fullName>
    </submittedName>
</protein>
<dbReference type="GO" id="GO:0003676">
    <property type="term" value="F:nucleic acid binding"/>
    <property type="evidence" value="ECO:0007669"/>
    <property type="project" value="InterPro"/>
</dbReference>
<evidence type="ECO:0000256" key="3">
    <source>
        <dbReference type="ARBA" id="ARBA00022722"/>
    </source>
</evidence>
<evidence type="ECO:0000256" key="2">
    <source>
        <dbReference type="ARBA" id="ARBA00022695"/>
    </source>
</evidence>
<dbReference type="GO" id="GO:0003964">
    <property type="term" value="F:RNA-directed DNA polymerase activity"/>
    <property type="evidence" value="ECO:0007669"/>
    <property type="project" value="UniProtKB-KW"/>
</dbReference>
<dbReference type="InterPro" id="IPR050951">
    <property type="entry name" value="Retrovirus_Pol_polyprotein"/>
</dbReference>
<dbReference type="InterPro" id="IPR041373">
    <property type="entry name" value="RT_RNaseH"/>
</dbReference>
<evidence type="ECO:0000256" key="5">
    <source>
        <dbReference type="ARBA" id="ARBA00022801"/>
    </source>
</evidence>
<evidence type="ECO:0000259" key="9">
    <source>
        <dbReference type="Pfam" id="PF17921"/>
    </source>
</evidence>
<evidence type="ECO:0000313" key="10">
    <source>
        <dbReference type="EMBL" id="OWY97238.1"/>
    </source>
</evidence>
<feature type="non-terminal residue" evidence="10">
    <location>
        <position position="1"/>
    </location>
</feature>
<evidence type="ECO:0000256" key="7">
    <source>
        <dbReference type="SAM" id="MobiDB-lite"/>
    </source>
</evidence>
<dbReference type="PANTHER" id="PTHR37984">
    <property type="entry name" value="PROTEIN CBG26694"/>
    <property type="match status" value="1"/>
</dbReference>
<feature type="region of interest" description="Disordered" evidence="7">
    <location>
        <begin position="124"/>
        <end position="151"/>
    </location>
</feature>
<dbReference type="Gene3D" id="3.30.420.10">
    <property type="entry name" value="Ribonuclease H-like superfamily/Ribonuclease H"/>
    <property type="match status" value="1"/>
</dbReference>
<dbReference type="InterPro" id="IPR036397">
    <property type="entry name" value="RNaseH_sf"/>
</dbReference>
<organism evidence="10 11">
    <name type="scientific">Phytophthora megakarya</name>
    <dbReference type="NCBI Taxonomy" id="4795"/>
    <lineage>
        <taxon>Eukaryota</taxon>
        <taxon>Sar</taxon>
        <taxon>Stramenopiles</taxon>
        <taxon>Oomycota</taxon>
        <taxon>Peronosporomycetes</taxon>
        <taxon>Peronosporales</taxon>
        <taxon>Peronosporaceae</taxon>
        <taxon>Phytophthora</taxon>
    </lineage>
</organism>
<feature type="domain" description="Integrase zinc-binding" evidence="9">
    <location>
        <begin position="187"/>
        <end position="244"/>
    </location>
</feature>